<dbReference type="InterPro" id="IPR052729">
    <property type="entry name" value="Acyl/Acetyltrans_Enzymes"/>
</dbReference>
<dbReference type="Proteomes" id="UP000446768">
    <property type="component" value="Unassembled WGS sequence"/>
</dbReference>
<organism evidence="2 3">
    <name type="scientific">Pseudoduganella rivuli</name>
    <dbReference type="NCBI Taxonomy" id="2666085"/>
    <lineage>
        <taxon>Bacteria</taxon>
        <taxon>Pseudomonadati</taxon>
        <taxon>Pseudomonadota</taxon>
        <taxon>Betaproteobacteria</taxon>
        <taxon>Burkholderiales</taxon>
        <taxon>Oxalobacteraceae</taxon>
        <taxon>Telluria group</taxon>
        <taxon>Pseudoduganella</taxon>
    </lineage>
</organism>
<dbReference type="Pfam" id="PF18014">
    <property type="entry name" value="Acetyltransf_18"/>
    <property type="match status" value="1"/>
</dbReference>
<evidence type="ECO:0000313" key="3">
    <source>
        <dbReference type="Proteomes" id="UP000446768"/>
    </source>
</evidence>
<accession>A0A7X2IKT7</accession>
<sequence>MMLIEPSNTTIIYRPITENDLPAAHALSQALRWPHRLEDWQFVLRLGAGFVAEADGTVIGTALCWQQRERHGTVGMIIVSAQHQGKGIGRELMQRVLDQLGERCTHLIATQAGQPLYERLGFQPTGTICQHQGTLTGFPATQLPAGASVRLAEPGDLAAIIALADRGAGMSRGDVLKQLVTVAEGAVLERDGQLAGFALLRRFGRGQVIGPLVAPDTDSAKALIAHWSDACAGAFVRLDVSGDSGLGDWLAQAGLAQVDSGVAMSRNGAPEADPALRQFAIINQALC</sequence>
<dbReference type="SUPFAM" id="SSF55729">
    <property type="entry name" value="Acyl-CoA N-acyltransferases (Nat)"/>
    <property type="match status" value="1"/>
</dbReference>
<dbReference type="Gene3D" id="3.40.630.90">
    <property type="match status" value="1"/>
</dbReference>
<protein>
    <submittedName>
        <fullName evidence="2">GNAT family N-acetyltransferase</fullName>
    </submittedName>
</protein>
<dbReference type="InterPro" id="IPR000182">
    <property type="entry name" value="GNAT_dom"/>
</dbReference>
<evidence type="ECO:0000259" key="1">
    <source>
        <dbReference type="PROSITE" id="PS51186"/>
    </source>
</evidence>
<proteinExistence type="predicted"/>
<gene>
    <name evidence="2" type="ORF">GJ700_08145</name>
</gene>
<keyword evidence="2" id="KW-0808">Transferase</keyword>
<dbReference type="InterPro" id="IPR041496">
    <property type="entry name" value="YitH/HolE_GNAT"/>
</dbReference>
<dbReference type="AlphaFoldDB" id="A0A7X2IKT7"/>
<feature type="domain" description="N-acetyltransferase" evidence="1">
    <location>
        <begin position="11"/>
        <end position="145"/>
    </location>
</feature>
<dbReference type="EMBL" id="WKJJ01000004">
    <property type="protein sequence ID" value="MRV71696.1"/>
    <property type="molecule type" value="Genomic_DNA"/>
</dbReference>
<dbReference type="GO" id="GO:0016747">
    <property type="term" value="F:acyltransferase activity, transferring groups other than amino-acyl groups"/>
    <property type="evidence" value="ECO:0007669"/>
    <property type="project" value="InterPro"/>
</dbReference>
<dbReference type="InterPro" id="IPR016181">
    <property type="entry name" value="Acyl_CoA_acyltransferase"/>
</dbReference>
<dbReference type="PROSITE" id="PS51186">
    <property type="entry name" value="GNAT"/>
    <property type="match status" value="1"/>
</dbReference>
<comment type="caution">
    <text evidence="2">The sequence shown here is derived from an EMBL/GenBank/DDBJ whole genome shotgun (WGS) entry which is preliminary data.</text>
</comment>
<dbReference type="Pfam" id="PF00583">
    <property type="entry name" value="Acetyltransf_1"/>
    <property type="match status" value="1"/>
</dbReference>
<evidence type="ECO:0000313" key="2">
    <source>
        <dbReference type="EMBL" id="MRV71696.1"/>
    </source>
</evidence>
<dbReference type="Gene3D" id="3.40.630.30">
    <property type="match status" value="1"/>
</dbReference>
<dbReference type="PANTHER" id="PTHR47237:SF2">
    <property type="entry name" value="BLL4206 PROTEIN"/>
    <property type="match status" value="1"/>
</dbReference>
<keyword evidence="3" id="KW-1185">Reference proteome</keyword>
<name>A0A7X2IKT7_9BURK</name>
<dbReference type="PANTHER" id="PTHR47237">
    <property type="entry name" value="SLL0310 PROTEIN"/>
    <property type="match status" value="1"/>
</dbReference>
<reference evidence="2 3" key="1">
    <citation type="submission" date="2019-11" db="EMBL/GenBank/DDBJ databases">
        <title>Novel species isolated from a subtropical stream in China.</title>
        <authorList>
            <person name="Lu H."/>
        </authorList>
    </citation>
    <scope>NUCLEOTIDE SEQUENCE [LARGE SCALE GENOMIC DNA]</scope>
    <source>
        <strain evidence="2 3">FT92W</strain>
    </source>
</reference>
<dbReference type="CDD" id="cd04301">
    <property type="entry name" value="NAT_SF"/>
    <property type="match status" value="1"/>
</dbReference>